<dbReference type="Proteomes" id="UP000499080">
    <property type="component" value="Unassembled WGS sequence"/>
</dbReference>
<comment type="caution">
    <text evidence="1">The sequence shown here is derived from an EMBL/GenBank/DDBJ whole genome shotgun (WGS) entry which is preliminary data.</text>
</comment>
<gene>
    <name evidence="1" type="ORF">AVEN_274182_1</name>
</gene>
<reference evidence="1 2" key="1">
    <citation type="journal article" date="2019" name="Sci. Rep.">
        <title>Orb-weaving spider Araneus ventricosus genome elucidates the spidroin gene catalogue.</title>
        <authorList>
            <person name="Kono N."/>
            <person name="Nakamura H."/>
            <person name="Ohtoshi R."/>
            <person name="Moran D.A.P."/>
            <person name="Shinohara A."/>
            <person name="Yoshida Y."/>
            <person name="Fujiwara M."/>
            <person name="Mori M."/>
            <person name="Tomita M."/>
            <person name="Arakawa K."/>
        </authorList>
    </citation>
    <scope>NUCLEOTIDE SEQUENCE [LARGE SCALE GENOMIC DNA]</scope>
</reference>
<name>A0A4Y2TGY2_ARAVE</name>
<sequence length="175" mass="19970">MTKDIFFISVGCLHLGYTAVKIYEAFNGDLPSFTSFSGYVRKFFQAEETEMAQFVEPDAIIKANDDICLDDSDIIVAKLNPESFQPNEGNFFESLNVKNSGNDVLNGLIPETSPPSLSRRAQTIKTAMIMKSKRWLQEQTRKDRDYLVFRSATNYRYAKRFGLNAKLAPAPKRRY</sequence>
<organism evidence="1 2">
    <name type="scientific">Araneus ventricosus</name>
    <name type="common">Orbweaver spider</name>
    <name type="synonym">Epeira ventricosa</name>
    <dbReference type="NCBI Taxonomy" id="182803"/>
    <lineage>
        <taxon>Eukaryota</taxon>
        <taxon>Metazoa</taxon>
        <taxon>Ecdysozoa</taxon>
        <taxon>Arthropoda</taxon>
        <taxon>Chelicerata</taxon>
        <taxon>Arachnida</taxon>
        <taxon>Araneae</taxon>
        <taxon>Araneomorphae</taxon>
        <taxon>Entelegynae</taxon>
        <taxon>Araneoidea</taxon>
        <taxon>Araneidae</taxon>
        <taxon>Araneus</taxon>
    </lineage>
</organism>
<evidence type="ECO:0000313" key="1">
    <source>
        <dbReference type="EMBL" id="GBN99501.1"/>
    </source>
</evidence>
<accession>A0A4Y2TGY2</accession>
<dbReference type="EMBL" id="BGPR01028373">
    <property type="protein sequence ID" value="GBN99501.1"/>
    <property type="molecule type" value="Genomic_DNA"/>
</dbReference>
<protein>
    <submittedName>
        <fullName evidence="1">Uncharacterized protein</fullName>
    </submittedName>
</protein>
<keyword evidence="2" id="KW-1185">Reference proteome</keyword>
<dbReference type="AlphaFoldDB" id="A0A4Y2TGY2"/>
<proteinExistence type="predicted"/>
<evidence type="ECO:0000313" key="2">
    <source>
        <dbReference type="Proteomes" id="UP000499080"/>
    </source>
</evidence>